<dbReference type="SUPFAM" id="SSF57903">
    <property type="entry name" value="FYVE/PHD zinc finger"/>
    <property type="match status" value="1"/>
</dbReference>
<dbReference type="InterPro" id="IPR000306">
    <property type="entry name" value="Znf_FYVE"/>
</dbReference>
<evidence type="ECO:0000313" key="15">
    <source>
        <dbReference type="EMBL" id="KAK3088070.1"/>
    </source>
</evidence>
<feature type="compositionally biased region" description="Basic and acidic residues" evidence="11">
    <location>
        <begin position="350"/>
        <end position="361"/>
    </location>
</feature>
<dbReference type="GO" id="GO:0012506">
    <property type="term" value="C:vesicle membrane"/>
    <property type="evidence" value="ECO:0007669"/>
    <property type="project" value="TreeGrafter"/>
</dbReference>
<dbReference type="SUPFAM" id="SSF46785">
    <property type="entry name" value="Winged helix' DNA-binding domain"/>
    <property type="match status" value="1"/>
</dbReference>
<dbReference type="Gene3D" id="3.50.7.10">
    <property type="entry name" value="GroEL"/>
    <property type="match status" value="1"/>
</dbReference>
<dbReference type="CDD" id="cd03334">
    <property type="entry name" value="Fab1_TCP"/>
    <property type="match status" value="1"/>
</dbReference>
<dbReference type="InterPro" id="IPR002423">
    <property type="entry name" value="Cpn60/GroEL/TCP-1"/>
</dbReference>
<dbReference type="SMART" id="SM00064">
    <property type="entry name" value="FYVE"/>
    <property type="match status" value="1"/>
</dbReference>
<keyword evidence="2 10" id="KW-0808">Transferase</keyword>
<evidence type="ECO:0000256" key="1">
    <source>
        <dbReference type="ARBA" id="ARBA00012009"/>
    </source>
</evidence>
<evidence type="ECO:0000256" key="8">
    <source>
        <dbReference type="ARBA" id="ARBA00022840"/>
    </source>
</evidence>
<comment type="caution">
    <text evidence="15">The sequence shown here is derived from an EMBL/GenBank/DDBJ whole genome shotgun (WGS) entry which is preliminary data.</text>
</comment>
<feature type="region of interest" description="Disordered" evidence="11">
    <location>
        <begin position="1150"/>
        <end position="1183"/>
    </location>
</feature>
<feature type="compositionally biased region" description="Polar residues" evidence="11">
    <location>
        <begin position="362"/>
        <end position="373"/>
    </location>
</feature>
<dbReference type="GO" id="GO:0090385">
    <property type="term" value="P:phagosome-lysosome fusion"/>
    <property type="evidence" value="ECO:0007669"/>
    <property type="project" value="TreeGrafter"/>
</dbReference>
<dbReference type="GO" id="GO:0031410">
    <property type="term" value="C:cytoplasmic vesicle"/>
    <property type="evidence" value="ECO:0007669"/>
    <property type="project" value="TreeGrafter"/>
</dbReference>
<evidence type="ECO:0000259" key="14">
    <source>
        <dbReference type="PROSITE" id="PS51455"/>
    </source>
</evidence>
<evidence type="ECO:0000256" key="4">
    <source>
        <dbReference type="ARBA" id="ARBA00022741"/>
    </source>
</evidence>
<dbReference type="Pfam" id="PF00610">
    <property type="entry name" value="DEP"/>
    <property type="match status" value="1"/>
</dbReference>
<dbReference type="EMBL" id="VSWD01000011">
    <property type="protein sequence ID" value="KAK3088070.1"/>
    <property type="molecule type" value="Genomic_DNA"/>
</dbReference>
<evidence type="ECO:0000259" key="12">
    <source>
        <dbReference type="PROSITE" id="PS50178"/>
    </source>
</evidence>
<evidence type="ECO:0000256" key="5">
    <source>
        <dbReference type="ARBA" id="ARBA00022771"/>
    </source>
</evidence>
<proteinExistence type="predicted"/>
<dbReference type="GO" id="GO:0008270">
    <property type="term" value="F:zinc ion binding"/>
    <property type="evidence" value="ECO:0007669"/>
    <property type="project" value="UniProtKB-KW"/>
</dbReference>
<feature type="compositionally biased region" description="Polar residues" evidence="11">
    <location>
        <begin position="314"/>
        <end position="326"/>
    </location>
</feature>
<dbReference type="FunFam" id="3.30.800.10:FF:000004">
    <property type="entry name" value="1-phosphatidylinositol 3-phosphate 5-kinase isoform X1"/>
    <property type="match status" value="1"/>
</dbReference>
<dbReference type="InterPro" id="IPR017455">
    <property type="entry name" value="Znf_FYVE-rel"/>
</dbReference>
<evidence type="ECO:0000256" key="2">
    <source>
        <dbReference type="ARBA" id="ARBA00022679"/>
    </source>
</evidence>
<feature type="region of interest" description="Disordered" evidence="11">
    <location>
        <begin position="1765"/>
        <end position="1817"/>
    </location>
</feature>
<dbReference type="SUPFAM" id="SSF52029">
    <property type="entry name" value="GroEL apical domain-like"/>
    <property type="match status" value="1"/>
</dbReference>
<evidence type="ECO:0000256" key="9">
    <source>
        <dbReference type="PROSITE-ProRule" id="PRU00091"/>
    </source>
</evidence>
<organism evidence="15 16">
    <name type="scientific">Pinctada imbricata</name>
    <name type="common">Atlantic pearl-oyster</name>
    <name type="synonym">Pinctada martensii</name>
    <dbReference type="NCBI Taxonomy" id="66713"/>
    <lineage>
        <taxon>Eukaryota</taxon>
        <taxon>Metazoa</taxon>
        <taxon>Spiralia</taxon>
        <taxon>Lophotrochozoa</taxon>
        <taxon>Mollusca</taxon>
        <taxon>Bivalvia</taxon>
        <taxon>Autobranchia</taxon>
        <taxon>Pteriomorphia</taxon>
        <taxon>Pterioida</taxon>
        <taxon>Pterioidea</taxon>
        <taxon>Pteriidae</taxon>
        <taxon>Pinctada</taxon>
    </lineage>
</organism>
<name>A0AA88XMC5_PINIB</name>
<dbReference type="SMART" id="SM00049">
    <property type="entry name" value="DEP"/>
    <property type="match status" value="1"/>
</dbReference>
<feature type="region of interest" description="Disordered" evidence="11">
    <location>
        <begin position="1555"/>
        <end position="1574"/>
    </location>
</feature>
<dbReference type="GO" id="GO:0005524">
    <property type="term" value="F:ATP binding"/>
    <property type="evidence" value="ECO:0007669"/>
    <property type="project" value="UniProtKB-UniRule"/>
</dbReference>
<dbReference type="InterPro" id="IPR043548">
    <property type="entry name" value="PIKfyve"/>
</dbReference>
<dbReference type="GO" id="GO:0000285">
    <property type="term" value="F:1-phosphatidylinositol-3-phosphate 5-kinase activity"/>
    <property type="evidence" value="ECO:0007669"/>
    <property type="project" value="UniProtKB-EC"/>
</dbReference>
<dbReference type="Gene3D" id="1.10.10.10">
    <property type="entry name" value="Winged helix-like DNA-binding domain superfamily/Winged helix DNA-binding domain"/>
    <property type="match status" value="1"/>
</dbReference>
<dbReference type="GO" id="GO:1903426">
    <property type="term" value="P:regulation of reactive oxygen species biosynthetic process"/>
    <property type="evidence" value="ECO:0007669"/>
    <property type="project" value="TreeGrafter"/>
</dbReference>
<dbReference type="InterPro" id="IPR044769">
    <property type="entry name" value="PIKfyve_PIPKc"/>
</dbReference>
<dbReference type="SUPFAM" id="SSF56104">
    <property type="entry name" value="SAICAR synthase-like"/>
    <property type="match status" value="1"/>
</dbReference>
<feature type="domain" description="DEP" evidence="13">
    <location>
        <begin position="230"/>
        <end position="305"/>
    </location>
</feature>
<keyword evidence="8 10" id="KW-0067">ATP-binding</keyword>
<dbReference type="GO" id="GO:0035556">
    <property type="term" value="P:intracellular signal transduction"/>
    <property type="evidence" value="ECO:0007669"/>
    <property type="project" value="InterPro"/>
</dbReference>
<dbReference type="Gene3D" id="3.30.800.10">
    <property type="entry name" value="Phosphatidylinositol Phosphate Kinase II Beta"/>
    <property type="match status" value="1"/>
</dbReference>
<dbReference type="InterPro" id="IPR027484">
    <property type="entry name" value="PInositol-4-P-5-kinase_N"/>
</dbReference>
<dbReference type="PROSITE" id="PS50178">
    <property type="entry name" value="ZF_FYVE"/>
    <property type="match status" value="1"/>
</dbReference>
<dbReference type="Gene3D" id="3.30.810.10">
    <property type="entry name" value="2-Layer Sandwich"/>
    <property type="match status" value="1"/>
</dbReference>
<keyword evidence="4 10" id="KW-0547">Nucleotide-binding</keyword>
<evidence type="ECO:0000313" key="16">
    <source>
        <dbReference type="Proteomes" id="UP001186944"/>
    </source>
</evidence>
<dbReference type="GO" id="GO:0052810">
    <property type="term" value="F:1-phosphatidylinositol-5-kinase activity"/>
    <property type="evidence" value="ECO:0007669"/>
    <property type="project" value="TreeGrafter"/>
</dbReference>
<keyword evidence="3" id="KW-0479">Metal-binding</keyword>
<keyword evidence="5 9" id="KW-0863">Zinc-finger</keyword>
<dbReference type="GO" id="GO:0046488">
    <property type="term" value="P:phosphatidylinositol metabolic process"/>
    <property type="evidence" value="ECO:0007669"/>
    <property type="project" value="UniProtKB-UniRule"/>
</dbReference>
<dbReference type="Pfam" id="PF01363">
    <property type="entry name" value="FYVE"/>
    <property type="match status" value="1"/>
</dbReference>
<feature type="domain" description="FYVE-type" evidence="12">
    <location>
        <begin position="95"/>
        <end position="132"/>
    </location>
</feature>
<evidence type="ECO:0000256" key="11">
    <source>
        <dbReference type="SAM" id="MobiDB-lite"/>
    </source>
</evidence>
<evidence type="ECO:0000259" key="13">
    <source>
        <dbReference type="PROSITE" id="PS50186"/>
    </source>
</evidence>
<dbReference type="PROSITE" id="PS51455">
    <property type="entry name" value="PIPK"/>
    <property type="match status" value="1"/>
</dbReference>
<dbReference type="Pfam" id="PF01504">
    <property type="entry name" value="PIP5K"/>
    <property type="match status" value="2"/>
</dbReference>
<dbReference type="InterPro" id="IPR013083">
    <property type="entry name" value="Znf_RING/FYVE/PHD"/>
</dbReference>
<dbReference type="PROSITE" id="PS50186">
    <property type="entry name" value="DEP"/>
    <property type="match status" value="1"/>
</dbReference>
<dbReference type="EC" id="2.7.1.150" evidence="1"/>
<dbReference type="Gene3D" id="3.30.40.10">
    <property type="entry name" value="Zinc/RING finger domain, C3HC4 (zinc finger)"/>
    <property type="match status" value="1"/>
</dbReference>
<reference evidence="15" key="1">
    <citation type="submission" date="2019-08" db="EMBL/GenBank/DDBJ databases">
        <title>The improved chromosome-level genome for the pearl oyster Pinctada fucata martensii using PacBio sequencing and Hi-C.</title>
        <authorList>
            <person name="Zheng Z."/>
        </authorList>
    </citation>
    <scope>NUCLEOTIDE SEQUENCE</scope>
    <source>
        <strain evidence="15">ZZ-2019</strain>
        <tissue evidence="15">Adductor muscle</tissue>
    </source>
</reference>
<protein>
    <recommendedName>
        <fullName evidence="1">1-phosphatidylinositol-3-phosphate 5-kinase</fullName>
        <ecNumber evidence="1">2.7.1.150</ecNumber>
    </recommendedName>
</protein>
<dbReference type="CDD" id="cd17300">
    <property type="entry name" value="PIPKc_PIKfyve"/>
    <property type="match status" value="1"/>
</dbReference>
<dbReference type="PANTHER" id="PTHR46715:SF1">
    <property type="entry name" value="1-PHOSPHATIDYLINOSITOL 3-PHOSPHATE 5-KINASE"/>
    <property type="match status" value="1"/>
</dbReference>
<sequence>MILIYTFFYTLYAQLISDKREEEKENISCIPKTTGERGLTDQTTARTLSGVLNRLSNILDRRTSVSKKYCCLFDKLEKTPQAYKDSDFKQYWMPDSSCKECYDCGDKFTTFRRRHHCRICGQIFCSGIRVCTYCGKVAMSHLQAEPEGKLRVEREDLGLSLDSDSGIWGTHIQDLVGNAMTSSTNSTENLPFDVTPQSEYSCSDHFDTTDRKILEDLAQLRELWRQIIDIEKGVEMQNHRIRLRTYNRCLAGNKLVDWFMKNDKATHRLQGVAIGQALLDAGFLESIAGQPLIFHDDFTLYKPLENSPVDDLQSEMTGASNSSQHNTEPEWFKEIQTDDEIADYSASEENSERTDLIRSKSDGMTVSTGSKMSVRTDDPDFEPLPRQELPPSGVQEDIISDSMFTSSQTIPASKLTSMNRGWRYLEALKEENGEKKAYIRLKSAHEEHLRSLTNQLLSEAGLAKSWANIILGTAQRISFYVHPDVKREGDHMDVRKYVKFKKIPGGNKEQTCMIHGLVFTKNVTHKKMANQITNPNILLLKGSVEYQRVANKFSSLEPQILQEEEFLQKNVAKISSLKPKPDIVVVEKSVSRLAQNYLLKAGITLIYNVKMVTMEKLERFTQASIVSSIDGLVSGPITLGFCHNFKVCNFQLPSGETKTMLCFDGCATHLGCTVTLRGGTLSELKRLKSIMKTMVYASYHSQLEISFFMDEFALPVTNQDEPSVDDAEEEPVIKPNQKNIVLTYQNDDLNVSSPELHSKMDLDATMIGQLESGLDIAAYFEGRGEEVGNDMDIVSEHFSTASSGEEFIGSEKDLEKSTILGSEKVSQDSDNQEPKTRSPVVKDSVIKDPVVKDSVIKDPVVKDSVSKEVVTQDSFSKEIGSEEQKLDISVKNQSNFQEEQMYYEPQQSNSQNYPAQSTVECGASTVCSKDLQVESTAHSEDLHVRVESTAQIRVETPKVCNNDMETAIKSTCVTKQGFKSKGHSKQSSPMMIDDQSDPLYNYQKNQDETIFYCSQTMEEKKQKQCQKFKKGLSEVILSSSPYIQYGLPYLVTEEGAQCCNRKFFPEEVYRSTQFENQIRQQKKQKLDDSAVQPKISFTWSEVEVVDPHPFVTCQLISSVLDKNVQGMLADFRARGGQIKLKNMDRLGYMSKSDITEKQRKPTVTKRRSGEREQSPTKSHKKQDCFDFNGHQRLAVLLSSHSQKSANHPYPCLPPQVVPMEFYGSQDITLGGFLERFCFRESYSCQPYTCPSMSCDIPMLDHVRRIVHGNGAIYISLRRLPNIVPGGEKAIMMWNWCRKCRQATPLVPMSMDSWNISFAKYLELRFYGNCFIRRVGVDPCSHSLHQYYSQYFGHRNIVATFKYYPVSKKEVVLPPPIISLEELMQQTHCIRLKEEVRSITKKNTEMYSLLLETIMGIATETQSEAITKLTTDYKAFITTEKSRIRDLAETTNQKLQSIWLDLETNPGKDHSDKTSELYLIQDDIVRMKRLAADAIQNWNSKLQELYSQQKKSKVQNSKKERESNGSQPASLQEEDSKSVSSSPRYSIGEEMSSFTSIGSIPDMPFNTPGNSEPLPILESRLKESEYEASTESNVLSVTPGLEAGINTDSSGFTNLIAKSADSNYLLLQFSQESNKQKNEKFDPEMSQRDTELDPMVDDYVKPKTTVIKPVSNRVSALTSNVKKAGEDFLDSQQVDRISGIKKTLSNFWSGTGSAVLLPGDASEHHQLPVGKIPVLVYDHEASSIIAYALSCHDYHGKLQEIQTLLNGNQKESSSSGRGSKETETLSESVDPAKKSGGAGMLSFLRGTTSKEPSPKLQRKLETVDSVKYVPAIDTDSIEIDEQDGFSILSSGVSESDKSNKSGKPSTIPHIELQFSDQSSRFYCKVYFAEQFRQLRKLIFPAGEEMYIRSLSRCKIWEAKGGKSGSAFCKTDDSRFILKQMSGVEVDIFEKFGPEYFKYVSNCYLEQRPTALAKIVGVYKIGFRNSQTNNAMKQDLLVMENLFYNRKIAQTFDLKGSMRNRLVNTSGKREEELVLLDENLLKCNVDSPLYVYPHAKKVLSAAINRDSEFLSANLVMDYSLLVGFDEGRKELVVGIIDYIRTFTWDKKLETLFKSTGGKMPTVVSPEIYRNRFLEAIGMQYFLPVPDQWAGMGPETENL</sequence>
<dbReference type="PANTHER" id="PTHR46715">
    <property type="entry name" value="1-PHOSPHATIDYLINOSITOL 3-PHOSPHATE 5-KINASE"/>
    <property type="match status" value="1"/>
</dbReference>
<feature type="region of interest" description="Disordered" evidence="11">
    <location>
        <begin position="344"/>
        <end position="393"/>
    </location>
</feature>
<evidence type="ECO:0000256" key="6">
    <source>
        <dbReference type="ARBA" id="ARBA00022777"/>
    </source>
</evidence>
<dbReference type="FunFam" id="3.30.810.10:FF:000001">
    <property type="entry name" value="1-phosphatidylinositol 3-phosphate 5-kinase FAB1"/>
    <property type="match status" value="1"/>
</dbReference>
<feature type="region of interest" description="Disordered" evidence="11">
    <location>
        <begin position="821"/>
        <end position="844"/>
    </location>
</feature>
<keyword evidence="7" id="KW-0862">Zinc</keyword>
<dbReference type="InterPro" id="IPR036390">
    <property type="entry name" value="WH_DNA-bd_sf"/>
</dbReference>
<dbReference type="CDD" id="cd15725">
    <property type="entry name" value="FYVE_PIKfyve_Fab1"/>
    <property type="match status" value="1"/>
</dbReference>
<dbReference type="GO" id="GO:0032438">
    <property type="term" value="P:melanosome organization"/>
    <property type="evidence" value="ECO:0007669"/>
    <property type="project" value="TreeGrafter"/>
</dbReference>
<dbReference type="InterPro" id="IPR027409">
    <property type="entry name" value="GroEL-like_apical_dom_sf"/>
</dbReference>
<evidence type="ECO:0000256" key="3">
    <source>
        <dbReference type="ARBA" id="ARBA00022723"/>
    </source>
</evidence>
<keyword evidence="16" id="KW-1185">Reference proteome</keyword>
<evidence type="ECO:0000256" key="7">
    <source>
        <dbReference type="ARBA" id="ARBA00022833"/>
    </source>
</evidence>
<feature type="region of interest" description="Disordered" evidence="11">
    <location>
        <begin position="1508"/>
        <end position="1544"/>
    </location>
</feature>
<dbReference type="SMART" id="SM00330">
    <property type="entry name" value="PIPKc"/>
    <property type="match status" value="1"/>
</dbReference>
<gene>
    <name evidence="15" type="ORF">FSP39_014286</name>
</gene>
<feature type="region of interest" description="Disordered" evidence="11">
    <location>
        <begin position="309"/>
        <end position="331"/>
    </location>
</feature>
<dbReference type="Pfam" id="PF00118">
    <property type="entry name" value="Cpn60_TCP1"/>
    <property type="match status" value="1"/>
</dbReference>
<accession>A0AA88XMC5</accession>
<dbReference type="FunFam" id="3.50.7.10:FF:000007">
    <property type="entry name" value="1-phosphatidylinositol 3-phosphate 5-kinase isoform X1"/>
    <property type="match status" value="1"/>
</dbReference>
<dbReference type="InterPro" id="IPR011011">
    <property type="entry name" value="Znf_FYVE_PHD"/>
</dbReference>
<dbReference type="InterPro" id="IPR002498">
    <property type="entry name" value="PInositol-4-P-4/5-kinase_core"/>
</dbReference>
<keyword evidence="6 10" id="KW-0418">Kinase</keyword>
<evidence type="ECO:0000256" key="10">
    <source>
        <dbReference type="PROSITE-ProRule" id="PRU00781"/>
    </source>
</evidence>
<feature type="domain" description="PIPK" evidence="14">
    <location>
        <begin position="1807"/>
        <end position="2138"/>
    </location>
</feature>
<dbReference type="InterPro" id="IPR027483">
    <property type="entry name" value="PInositol-4-P-4/5-kinase_C_sf"/>
</dbReference>
<dbReference type="InterPro" id="IPR036388">
    <property type="entry name" value="WH-like_DNA-bd_sf"/>
</dbReference>
<dbReference type="FunFam" id="1.10.10.10:FF:000206">
    <property type="entry name" value="1-phosphatidylinositol 3-phosphate 5-kinase isoform X1"/>
    <property type="match status" value="1"/>
</dbReference>
<dbReference type="Proteomes" id="UP001186944">
    <property type="component" value="Unassembled WGS sequence"/>
</dbReference>
<dbReference type="InterPro" id="IPR000591">
    <property type="entry name" value="DEP_dom"/>
</dbReference>